<dbReference type="PROSITE" id="PS50088">
    <property type="entry name" value="ANK_REPEAT"/>
    <property type="match status" value="1"/>
</dbReference>
<keyword evidence="2" id="KW-0812">Transmembrane</keyword>
<protein>
    <recommendedName>
        <fullName evidence="9">PGG domain-containing protein</fullName>
    </recommendedName>
</protein>
<evidence type="ECO:0000256" key="8">
    <source>
        <dbReference type="SAM" id="MobiDB-lite"/>
    </source>
</evidence>
<keyword evidence="5 7" id="KW-0040">ANK repeat</keyword>
<evidence type="ECO:0000256" key="2">
    <source>
        <dbReference type="ARBA" id="ARBA00022692"/>
    </source>
</evidence>
<dbReference type="InterPro" id="IPR026961">
    <property type="entry name" value="PGG_dom"/>
</dbReference>
<dbReference type="HOGENOM" id="CLU_000134_36_4_1"/>
<dbReference type="PaxDb" id="29760-VIT_05s0029g01490.t01"/>
<dbReference type="STRING" id="29760.F6GWH3"/>
<evidence type="ECO:0000256" key="5">
    <source>
        <dbReference type="ARBA" id="ARBA00023043"/>
    </source>
</evidence>
<dbReference type="Pfam" id="PF13962">
    <property type="entry name" value="PGG"/>
    <property type="match status" value="1"/>
</dbReference>
<dbReference type="SUPFAM" id="SSF48403">
    <property type="entry name" value="Ankyrin repeat"/>
    <property type="match status" value="1"/>
</dbReference>
<keyword evidence="11" id="KW-1185">Reference proteome</keyword>
<dbReference type="SMART" id="SM00248">
    <property type="entry name" value="ANK"/>
    <property type="match status" value="6"/>
</dbReference>
<keyword evidence="3" id="KW-0677">Repeat</keyword>
<dbReference type="EMBL" id="FN594958">
    <property type="protein sequence ID" value="CCB44257.1"/>
    <property type="molecule type" value="Genomic_DNA"/>
</dbReference>
<keyword evidence="6" id="KW-0472">Membrane</keyword>
<dbReference type="PROSITE" id="PS50297">
    <property type="entry name" value="ANK_REP_REGION"/>
    <property type="match status" value="1"/>
</dbReference>
<dbReference type="eggNOG" id="KOG0504">
    <property type="taxonomic scope" value="Eukaryota"/>
</dbReference>
<dbReference type="InterPro" id="IPR002110">
    <property type="entry name" value="Ankyrin_rpt"/>
</dbReference>
<evidence type="ECO:0000256" key="1">
    <source>
        <dbReference type="ARBA" id="ARBA00004141"/>
    </source>
</evidence>
<dbReference type="Proteomes" id="UP000009183">
    <property type="component" value="Chromosome 5"/>
</dbReference>
<proteinExistence type="predicted"/>
<dbReference type="Pfam" id="PF00023">
    <property type="entry name" value="Ank"/>
    <property type="match status" value="1"/>
</dbReference>
<evidence type="ECO:0000259" key="9">
    <source>
        <dbReference type="Pfam" id="PF13962"/>
    </source>
</evidence>
<evidence type="ECO:0000256" key="7">
    <source>
        <dbReference type="PROSITE-ProRule" id="PRU00023"/>
    </source>
</evidence>
<comment type="subcellular location">
    <subcellularLocation>
        <location evidence="1">Membrane</location>
        <topology evidence="1">Multi-pass membrane protein</topology>
    </subcellularLocation>
</comment>
<dbReference type="InterPro" id="IPR036770">
    <property type="entry name" value="Ankyrin_rpt-contain_sf"/>
</dbReference>
<sequence>MDSNSNQVVAQDPSPAQTSNQAANGDGSHTVITGMDAKVYKAAARGNIKVLEKISDHDLLVHLTPKHNTILHIAAQFGQLECVNLILSLPSSPTLLQRPNLKGDIPLHLAAREGHFEVLKALLDAAKKLPTDIETGLEADKLMLRMTNKEKDTALHEAVRCVQYFSQYSLVKLLIEKDPEYTYGANVSGGTPLYMAAERGFTGIVKIILNKSHKTPTSPAYSGFMGRTALHAAVLCNDEEMTEAILEWNPALTKEVDEKGWSPLHCAAERNCNPTIVRQLLENSDYKSVAYLGIKDDFRFLFDRKVDKKAYNSENLTAYDIISRAKEDISKKKILEQFEHVMPETRSLRWKKMRERQRKRREFITAYDIILRHEENSTEERDIMKQLMDEEEIQFQYYKKQSMDEKESKEYNEKRIVALREQGKNHLIVSTLITTVTFAAGFTLPGGYKDDNGKAILSKKALFITFWRSMILGMLT</sequence>
<dbReference type="PANTHER" id="PTHR24186">
    <property type="entry name" value="PROTEIN PHOSPHATASE 1 REGULATORY SUBUNIT"/>
    <property type="match status" value="1"/>
</dbReference>
<keyword evidence="4" id="KW-1133">Transmembrane helix</keyword>
<dbReference type="FunFam" id="1.25.40.20:FF:000911">
    <property type="entry name" value="Uncharacterized protein"/>
    <property type="match status" value="1"/>
</dbReference>
<evidence type="ECO:0000313" key="10">
    <source>
        <dbReference type="EMBL" id="CCB44257.1"/>
    </source>
</evidence>
<gene>
    <name evidence="10" type="ordered locus">VIT_05s0029g01490</name>
</gene>
<feature type="domain" description="PGG" evidence="9">
    <location>
        <begin position="419"/>
        <end position="474"/>
    </location>
</feature>
<dbReference type="GO" id="GO:0016020">
    <property type="term" value="C:membrane"/>
    <property type="evidence" value="ECO:0007669"/>
    <property type="project" value="UniProtKB-SubCell"/>
</dbReference>
<reference evidence="11" key="1">
    <citation type="journal article" date="2007" name="Nature">
        <title>The grapevine genome sequence suggests ancestral hexaploidization in major angiosperm phyla.</title>
        <authorList>
            <consortium name="The French-Italian Public Consortium for Grapevine Genome Characterization."/>
            <person name="Jaillon O."/>
            <person name="Aury J.-M."/>
            <person name="Noel B."/>
            <person name="Policriti A."/>
            <person name="Clepet C."/>
            <person name="Casagrande A."/>
            <person name="Choisne N."/>
            <person name="Aubourg S."/>
            <person name="Vitulo N."/>
            <person name="Jubin C."/>
            <person name="Vezzi A."/>
            <person name="Legeai F."/>
            <person name="Hugueney P."/>
            <person name="Dasilva C."/>
            <person name="Horner D."/>
            <person name="Mica E."/>
            <person name="Jublot D."/>
            <person name="Poulain J."/>
            <person name="Bruyere C."/>
            <person name="Billault A."/>
            <person name="Segurens B."/>
            <person name="Gouyvenoux M."/>
            <person name="Ugarte E."/>
            <person name="Cattonaro F."/>
            <person name="Anthouard V."/>
            <person name="Vico V."/>
            <person name="Del Fabbro C."/>
            <person name="Alaux M."/>
            <person name="Di Gaspero G."/>
            <person name="Dumas V."/>
            <person name="Felice N."/>
            <person name="Paillard S."/>
            <person name="Juman I."/>
            <person name="Moroldo M."/>
            <person name="Scalabrin S."/>
            <person name="Canaguier A."/>
            <person name="Le Clainche I."/>
            <person name="Malacrida G."/>
            <person name="Durand E."/>
            <person name="Pesole G."/>
            <person name="Laucou V."/>
            <person name="Chatelet P."/>
            <person name="Merdinoglu D."/>
            <person name="Delledonne M."/>
            <person name="Pezzotti M."/>
            <person name="Lecharny A."/>
            <person name="Scarpelli C."/>
            <person name="Artiguenave F."/>
            <person name="Pe M.E."/>
            <person name="Valle G."/>
            <person name="Morgante M."/>
            <person name="Caboche M."/>
            <person name="Adam-Blondon A.-F."/>
            <person name="Weissenbach J."/>
            <person name="Quetier F."/>
            <person name="Wincker P."/>
        </authorList>
    </citation>
    <scope>NUCLEOTIDE SEQUENCE [LARGE SCALE GENOMIC DNA]</scope>
    <source>
        <strain evidence="11">cv. Pinot noir / PN40024</strain>
    </source>
</reference>
<feature type="repeat" description="ANK" evidence="7">
    <location>
        <begin position="102"/>
        <end position="124"/>
    </location>
</feature>
<evidence type="ECO:0000313" key="11">
    <source>
        <dbReference type="Proteomes" id="UP000009183"/>
    </source>
</evidence>
<dbReference type="InParanoid" id="F6GWH3"/>
<evidence type="ECO:0000256" key="6">
    <source>
        <dbReference type="ARBA" id="ARBA00023136"/>
    </source>
</evidence>
<name>F6GWH3_VITVI</name>
<evidence type="ECO:0000256" key="4">
    <source>
        <dbReference type="ARBA" id="ARBA00022989"/>
    </source>
</evidence>
<evidence type="ECO:0000256" key="3">
    <source>
        <dbReference type="ARBA" id="ARBA00022737"/>
    </source>
</evidence>
<dbReference type="PANTHER" id="PTHR24186:SF36">
    <property type="entry name" value="SERINE_THREONINE-PROTEIN PHOSPHATASE 6 REGULATORY ANKYRIN REPEAT SUBUNIT A-LIKE"/>
    <property type="match status" value="1"/>
</dbReference>
<accession>F6GWH3</accession>
<feature type="compositionally biased region" description="Polar residues" evidence="8">
    <location>
        <begin position="1"/>
        <end position="23"/>
    </location>
</feature>
<dbReference type="Pfam" id="PF12796">
    <property type="entry name" value="Ank_2"/>
    <property type="match status" value="2"/>
</dbReference>
<feature type="region of interest" description="Disordered" evidence="8">
    <location>
        <begin position="1"/>
        <end position="28"/>
    </location>
</feature>
<dbReference type="Gene3D" id="1.25.40.20">
    <property type="entry name" value="Ankyrin repeat-containing domain"/>
    <property type="match status" value="2"/>
</dbReference>
<dbReference type="AlphaFoldDB" id="F6GWH3"/>
<organism evidence="10 11">
    <name type="scientific">Vitis vinifera</name>
    <name type="common">Grape</name>
    <dbReference type="NCBI Taxonomy" id="29760"/>
    <lineage>
        <taxon>Eukaryota</taxon>
        <taxon>Viridiplantae</taxon>
        <taxon>Streptophyta</taxon>
        <taxon>Embryophyta</taxon>
        <taxon>Tracheophyta</taxon>
        <taxon>Spermatophyta</taxon>
        <taxon>Magnoliopsida</taxon>
        <taxon>eudicotyledons</taxon>
        <taxon>Gunneridae</taxon>
        <taxon>Pentapetalae</taxon>
        <taxon>rosids</taxon>
        <taxon>Vitales</taxon>
        <taxon>Vitaceae</taxon>
        <taxon>Viteae</taxon>
        <taxon>Vitis</taxon>
    </lineage>
</organism>